<organism evidence="2 3">
    <name type="scientific">Blastocystis sp. subtype 1 (strain ATCC 50177 / NandII)</name>
    <dbReference type="NCBI Taxonomy" id="478820"/>
    <lineage>
        <taxon>Eukaryota</taxon>
        <taxon>Sar</taxon>
        <taxon>Stramenopiles</taxon>
        <taxon>Bigyra</taxon>
        <taxon>Opalozoa</taxon>
        <taxon>Opalinata</taxon>
        <taxon>Blastocystidae</taxon>
        <taxon>Blastocystis</taxon>
    </lineage>
</organism>
<sequence>MDLFVKGYTYFVTAAVLVSMLAVLFSAESHIRSVMRQSMVKQEDILNEQVVIDPDYYIRTYDFRENKLHTEVENRRLFLFSDYVRAPVKAIPIALYSEEYSSFGTIDSGKGFDLVFLRNVCYDSESAKVLLFGNTLDKSLLTQIMDKIPRSDFLAVVDGKYPTAAEVGEVSSVGSYLFFTDDVMDRVSQFSSLNFIVHFMHHATRYPSLLHAFLPFFSISRDSDTYEYISILQSFFSPQKAFDVFYKDDLPKGLTCFRELTIPTLIRYAHEGSIHLDLYEADTTRIAAYAYYRYYERFPVPHTAIVLHITYKADASGEGVIANMDEVSAFFQKKVAIWSYRTIVIDGVTKAAKIRALFETDILMGISSDLFVNMVYLVPGSCVLAINHNLMTSSHLNSIAEQSQLFYLEISNFSVPLPLLCKDKESDVVFHKYSERCKQELLKTNVYVQPGMLMSYLRVAKTYTMIHKYYDESEGEYVF</sequence>
<gene>
    <name evidence="2" type="ORF">AV274_3238</name>
</gene>
<evidence type="ECO:0000313" key="2">
    <source>
        <dbReference type="EMBL" id="OAO15022.1"/>
    </source>
</evidence>
<dbReference type="EMBL" id="LXWW01000183">
    <property type="protein sequence ID" value="OAO15022.1"/>
    <property type="molecule type" value="Genomic_DNA"/>
</dbReference>
<evidence type="ECO:0000313" key="3">
    <source>
        <dbReference type="Proteomes" id="UP000078348"/>
    </source>
</evidence>
<dbReference type="OrthoDB" id="220518at2759"/>
<keyword evidence="1" id="KW-1133">Transmembrane helix</keyword>
<keyword evidence="1" id="KW-0472">Membrane</keyword>
<feature type="transmembrane region" description="Helical" evidence="1">
    <location>
        <begin position="7"/>
        <end position="27"/>
    </location>
</feature>
<accession>A0A196SFU7</accession>
<proteinExistence type="predicted"/>
<name>A0A196SFU7_BLAHN</name>
<dbReference type="AlphaFoldDB" id="A0A196SFU7"/>
<dbReference type="Proteomes" id="UP000078348">
    <property type="component" value="Unassembled WGS sequence"/>
</dbReference>
<evidence type="ECO:0000256" key="1">
    <source>
        <dbReference type="SAM" id="Phobius"/>
    </source>
</evidence>
<comment type="caution">
    <text evidence="2">The sequence shown here is derived from an EMBL/GenBank/DDBJ whole genome shotgun (WGS) entry which is preliminary data.</text>
</comment>
<keyword evidence="1" id="KW-0812">Transmembrane</keyword>
<reference evidence="2 3" key="1">
    <citation type="submission" date="2016-05" db="EMBL/GenBank/DDBJ databases">
        <title>Nuclear genome of Blastocystis sp. subtype 1 NandII.</title>
        <authorList>
            <person name="Gentekaki E."/>
            <person name="Curtis B."/>
            <person name="Stairs C."/>
            <person name="Eme L."/>
            <person name="Herman E."/>
            <person name="Klimes V."/>
            <person name="Arias M.C."/>
            <person name="Elias M."/>
            <person name="Hilliou F."/>
            <person name="Klute M."/>
            <person name="Malik S.-B."/>
            <person name="Pightling A."/>
            <person name="Rachubinski R."/>
            <person name="Salas D."/>
            <person name="Schlacht A."/>
            <person name="Suga H."/>
            <person name="Archibald J."/>
            <person name="Ball S.G."/>
            <person name="Clark G."/>
            <person name="Dacks J."/>
            <person name="Van Der Giezen M."/>
            <person name="Tsaousis A."/>
            <person name="Roger A."/>
        </authorList>
    </citation>
    <scope>NUCLEOTIDE SEQUENCE [LARGE SCALE GENOMIC DNA]</scope>
    <source>
        <strain evidence="3">ATCC 50177 / NandII</strain>
    </source>
</reference>
<keyword evidence="3" id="KW-1185">Reference proteome</keyword>
<protein>
    <submittedName>
        <fullName evidence="2">Uncharacterized protein</fullName>
    </submittedName>
</protein>